<evidence type="ECO:0000313" key="1">
    <source>
        <dbReference type="EMBL" id="PIO26828.1"/>
    </source>
</evidence>
<sequence>MAHWTRFEKEQERDVKELVSCVSGLHDDSDKNFQLGLQYALSNFRFHRYLDVSSHQIHRTLDGMYEKFVINSDLSKAESWKRLTDEFLNFPLPNTEGTKSDAHYAILSLLLCLSDAPSKHDYVEKPRKKQTGTWTYL</sequence>
<accession>A0A2G9RG21</accession>
<protein>
    <submittedName>
        <fullName evidence="1">Uncharacterized protein</fullName>
    </submittedName>
</protein>
<reference evidence="1" key="1">
    <citation type="submission" date="2017-08" db="EMBL/GenBank/DDBJ databases">
        <title>Assembly of the North American Bullfrog Genome.</title>
        <authorList>
            <person name="Warren R.L."/>
            <person name="Vandervalk B.P."/>
            <person name="Kucuk E."/>
            <person name="Birol I."/>
            <person name="Helbing C."/>
            <person name="Pandoh P."/>
            <person name="Behsaz B."/>
            <person name="Mohamadi H."/>
            <person name="Chu J."/>
            <person name="Jackman S."/>
            <person name="Hammond S.A."/>
            <person name="Veldhoen N."/>
            <person name="Kirk H."/>
            <person name="Zhao Y."/>
            <person name="Coope R."/>
            <person name="Pleasance S."/>
            <person name="Moore R."/>
            <person name="Holt R."/>
        </authorList>
    </citation>
    <scope>NUCLEOTIDE SEQUENCE</scope>
    <source>
        <strain evidence="1">Bruno</strain>
        <tissue evidence="1">Liver</tissue>
    </source>
</reference>
<dbReference type="OrthoDB" id="66546at2759"/>
<dbReference type="CDD" id="cd22572">
    <property type="entry name" value="GCP5_NTD"/>
    <property type="match status" value="1"/>
</dbReference>
<proteinExistence type="predicted"/>
<dbReference type="InterPro" id="IPR059169">
    <property type="entry name" value="GCP5_N_ext"/>
</dbReference>
<name>A0A2G9RG21_AQUCT</name>
<dbReference type="EMBL" id="KV941011">
    <property type="protein sequence ID" value="PIO26828.1"/>
    <property type="molecule type" value="Genomic_DNA"/>
</dbReference>
<organism evidence="1">
    <name type="scientific">Aquarana catesbeiana</name>
    <name type="common">American bullfrog</name>
    <name type="synonym">Rana catesbeiana</name>
    <dbReference type="NCBI Taxonomy" id="8400"/>
    <lineage>
        <taxon>Eukaryota</taxon>
        <taxon>Metazoa</taxon>
        <taxon>Chordata</taxon>
        <taxon>Craniata</taxon>
        <taxon>Vertebrata</taxon>
        <taxon>Euteleostomi</taxon>
        <taxon>Amphibia</taxon>
        <taxon>Batrachia</taxon>
        <taxon>Anura</taxon>
        <taxon>Neobatrachia</taxon>
        <taxon>Ranoidea</taxon>
        <taxon>Ranidae</taxon>
        <taxon>Aquarana</taxon>
    </lineage>
</organism>
<gene>
    <name evidence="1" type="ORF">AB205_0030610</name>
</gene>
<dbReference type="AlphaFoldDB" id="A0A2G9RG21"/>